<dbReference type="Proteomes" id="UP000779574">
    <property type="component" value="Unassembled WGS sequence"/>
</dbReference>
<proteinExistence type="predicted"/>
<feature type="transmembrane region" description="Helical" evidence="1">
    <location>
        <begin position="73"/>
        <end position="96"/>
    </location>
</feature>
<feature type="transmembrane region" description="Helical" evidence="1">
    <location>
        <begin position="48"/>
        <end position="67"/>
    </location>
</feature>
<keyword evidence="1" id="KW-0472">Membrane</keyword>
<protein>
    <submittedName>
        <fullName evidence="2">Uncharacterized protein</fullName>
    </submittedName>
</protein>
<accession>A0A9P8ENU8</accession>
<dbReference type="EMBL" id="JAHFXF010000187">
    <property type="protein sequence ID" value="KAG9693654.1"/>
    <property type="molecule type" value="Genomic_DNA"/>
</dbReference>
<dbReference type="AlphaFoldDB" id="A0A9P8ENU8"/>
<feature type="non-terminal residue" evidence="2">
    <location>
        <position position="354"/>
    </location>
</feature>
<evidence type="ECO:0000256" key="1">
    <source>
        <dbReference type="SAM" id="Phobius"/>
    </source>
</evidence>
<sequence>MTLLRVVVLVCQGELLFLWGVVLYSLFWYGAAHGNGKIARWTRQCFQVVAALVTIWYCLAKWAWPAVKRFAKWAWPSVLLCGVGTLLLLTFFNFFYTRPKTRSADVSTTLYLPLAPAMLRTAAPITACPVPGHSAYSYDHETNLLDDINDLLNPINDQPLSSAASDNDQASRQFLNAKERVRHSFVFLRNTAIPAWINRQRQEMLKKSDKSVQEAVSALQTHRRECQGASIRVLGEGGTSELLAHAIAGLSHEAQLGMQQVMSGNAQVLQHDHFTKAQELLSKASKRLDLLKDMLSSDACFSVQINILVSDWHLVSRSTSILAEKDLQHLQRLRSHWPTVTTGSHPSLITNFGQ</sequence>
<evidence type="ECO:0000313" key="2">
    <source>
        <dbReference type="EMBL" id="KAG9693654.1"/>
    </source>
</evidence>
<keyword evidence="1" id="KW-0812">Transmembrane</keyword>
<evidence type="ECO:0000313" key="3">
    <source>
        <dbReference type="Proteomes" id="UP000779574"/>
    </source>
</evidence>
<gene>
    <name evidence="2" type="ORF">KCU76_g5813</name>
</gene>
<reference evidence="2" key="1">
    <citation type="journal article" date="2021" name="J Fungi (Basel)">
        <title>Virulence traits and population genomics of the black yeast Aureobasidium melanogenum.</title>
        <authorList>
            <person name="Cernosa A."/>
            <person name="Sun X."/>
            <person name="Gostincar C."/>
            <person name="Fang C."/>
            <person name="Gunde-Cimerman N."/>
            <person name="Song Z."/>
        </authorList>
    </citation>
    <scope>NUCLEOTIDE SEQUENCE</scope>
    <source>
        <strain evidence="2">EXF-9911</strain>
    </source>
</reference>
<organism evidence="2 3">
    <name type="scientific">Aureobasidium melanogenum</name>
    <name type="common">Aureobasidium pullulans var. melanogenum</name>
    <dbReference type="NCBI Taxonomy" id="46634"/>
    <lineage>
        <taxon>Eukaryota</taxon>
        <taxon>Fungi</taxon>
        <taxon>Dikarya</taxon>
        <taxon>Ascomycota</taxon>
        <taxon>Pezizomycotina</taxon>
        <taxon>Dothideomycetes</taxon>
        <taxon>Dothideomycetidae</taxon>
        <taxon>Dothideales</taxon>
        <taxon>Saccotheciaceae</taxon>
        <taxon>Aureobasidium</taxon>
    </lineage>
</organism>
<keyword evidence="1" id="KW-1133">Transmembrane helix</keyword>
<comment type="caution">
    <text evidence="2">The sequence shown here is derived from an EMBL/GenBank/DDBJ whole genome shotgun (WGS) entry which is preliminary data.</text>
</comment>
<reference evidence="2" key="2">
    <citation type="submission" date="2021-08" db="EMBL/GenBank/DDBJ databases">
        <authorList>
            <person name="Gostincar C."/>
            <person name="Sun X."/>
            <person name="Song Z."/>
            <person name="Gunde-Cimerman N."/>
        </authorList>
    </citation>
    <scope>NUCLEOTIDE SEQUENCE</scope>
    <source>
        <strain evidence="2">EXF-9911</strain>
    </source>
</reference>
<feature type="transmembrane region" description="Helical" evidence="1">
    <location>
        <begin position="6"/>
        <end position="27"/>
    </location>
</feature>
<name>A0A9P8ENU8_AURME</name>